<dbReference type="PANTHER" id="PTHR36115">
    <property type="entry name" value="PROLINE-RICH ANTIGEN HOMOLOG-RELATED"/>
    <property type="match status" value="1"/>
</dbReference>
<dbReference type="AlphaFoldDB" id="A0A927R671"/>
<comment type="caution">
    <text evidence="9">The sequence shown here is derived from an EMBL/GenBank/DDBJ whole genome shotgun (WGS) entry which is preliminary data.</text>
</comment>
<keyword evidence="3 7" id="KW-0812">Transmembrane</keyword>
<keyword evidence="4 7" id="KW-1133">Transmembrane helix</keyword>
<keyword evidence="2" id="KW-1003">Cell membrane</keyword>
<dbReference type="PANTHER" id="PTHR36115:SF4">
    <property type="entry name" value="MEMBRANE PROTEIN"/>
    <property type="match status" value="1"/>
</dbReference>
<evidence type="ECO:0000313" key="9">
    <source>
        <dbReference type="EMBL" id="MBE1486571.1"/>
    </source>
</evidence>
<feature type="region of interest" description="Disordered" evidence="6">
    <location>
        <begin position="1"/>
        <end position="43"/>
    </location>
</feature>
<feature type="transmembrane region" description="Helical" evidence="7">
    <location>
        <begin position="124"/>
        <end position="149"/>
    </location>
</feature>
<feature type="compositionally biased region" description="Pro residues" evidence="6">
    <location>
        <begin position="29"/>
        <end position="43"/>
    </location>
</feature>
<organism evidence="9 10">
    <name type="scientific">Plantactinospora soyae</name>
    <dbReference type="NCBI Taxonomy" id="1544732"/>
    <lineage>
        <taxon>Bacteria</taxon>
        <taxon>Bacillati</taxon>
        <taxon>Actinomycetota</taxon>
        <taxon>Actinomycetes</taxon>
        <taxon>Micromonosporales</taxon>
        <taxon>Micromonosporaceae</taxon>
        <taxon>Plantactinospora</taxon>
    </lineage>
</organism>
<dbReference type="InterPro" id="IPR010432">
    <property type="entry name" value="RDD"/>
</dbReference>
<keyword evidence="10" id="KW-1185">Reference proteome</keyword>
<protein>
    <submittedName>
        <fullName evidence="9">RDD family membrane protein YckC</fullName>
    </submittedName>
</protein>
<evidence type="ECO:0000256" key="5">
    <source>
        <dbReference type="ARBA" id="ARBA00023136"/>
    </source>
</evidence>
<reference evidence="9" key="1">
    <citation type="submission" date="2020-10" db="EMBL/GenBank/DDBJ databases">
        <title>Sequencing the genomes of 1000 actinobacteria strains.</title>
        <authorList>
            <person name="Klenk H.-P."/>
        </authorList>
    </citation>
    <scope>NUCLEOTIDE SEQUENCE</scope>
    <source>
        <strain evidence="9">DSM 46832</strain>
    </source>
</reference>
<comment type="subcellular location">
    <subcellularLocation>
        <location evidence="1">Cell membrane</location>
        <topology evidence="1">Multi-pass membrane protein</topology>
    </subcellularLocation>
</comment>
<evidence type="ECO:0000256" key="6">
    <source>
        <dbReference type="SAM" id="MobiDB-lite"/>
    </source>
</evidence>
<gene>
    <name evidence="9" type="ORF">H4W31_002209</name>
</gene>
<evidence type="ECO:0000256" key="3">
    <source>
        <dbReference type="ARBA" id="ARBA00022692"/>
    </source>
</evidence>
<accession>A0A927R671</accession>
<dbReference type="GO" id="GO:0005886">
    <property type="term" value="C:plasma membrane"/>
    <property type="evidence" value="ECO:0007669"/>
    <property type="project" value="UniProtKB-SubCell"/>
</dbReference>
<evidence type="ECO:0000256" key="4">
    <source>
        <dbReference type="ARBA" id="ARBA00022989"/>
    </source>
</evidence>
<evidence type="ECO:0000256" key="1">
    <source>
        <dbReference type="ARBA" id="ARBA00004651"/>
    </source>
</evidence>
<dbReference type="Pfam" id="PF06271">
    <property type="entry name" value="RDD"/>
    <property type="match status" value="1"/>
</dbReference>
<proteinExistence type="predicted"/>
<sequence>MPPGQPGQPGQGTPGYAGPPRPSGYGPPGYGPPPAAPVPPGYLRPGYGPPPGYQLAAPQPTSPAGLPLASFTDRLLAVLIDGAILGGTVMVLAIPAFVIFFATAGSDFFTTTPGPDGTYPAPDFLDILVPLLLMEAGLLLVAMILQYVYHVEMAKRTGQTIGKRIMKVKITPLDPAGSISRAFLAKRFLVQWGGSLIPGLTYLDGLWQLWDKPYQQCLHDKFAKTVVVKVPA</sequence>
<evidence type="ECO:0000256" key="7">
    <source>
        <dbReference type="SAM" id="Phobius"/>
    </source>
</evidence>
<feature type="transmembrane region" description="Helical" evidence="7">
    <location>
        <begin position="75"/>
        <end position="104"/>
    </location>
</feature>
<dbReference type="EMBL" id="JADBEB010000001">
    <property type="protein sequence ID" value="MBE1486571.1"/>
    <property type="molecule type" value="Genomic_DNA"/>
</dbReference>
<dbReference type="InterPro" id="IPR051791">
    <property type="entry name" value="Pra-immunoreactive"/>
</dbReference>
<name>A0A927R671_9ACTN</name>
<evidence type="ECO:0000259" key="8">
    <source>
        <dbReference type="Pfam" id="PF06271"/>
    </source>
</evidence>
<evidence type="ECO:0000256" key="2">
    <source>
        <dbReference type="ARBA" id="ARBA00022475"/>
    </source>
</evidence>
<dbReference type="Proteomes" id="UP000649753">
    <property type="component" value="Unassembled WGS sequence"/>
</dbReference>
<feature type="domain" description="RDD" evidence="8">
    <location>
        <begin position="68"/>
        <end position="224"/>
    </location>
</feature>
<keyword evidence="5 7" id="KW-0472">Membrane</keyword>
<dbReference type="RefSeq" id="WP_318783132.1">
    <property type="nucleotide sequence ID" value="NZ_JADBEB010000001.1"/>
</dbReference>
<evidence type="ECO:0000313" key="10">
    <source>
        <dbReference type="Proteomes" id="UP000649753"/>
    </source>
</evidence>